<accession>A0A8J8SHK5</accession>
<gene>
    <name evidence="2" type="primary">yqfD</name>
    <name evidence="2" type="ORF">HZI73_15125</name>
</gene>
<sequence length="407" mass="48040">MRGYVIINVSGFSPERFINLCANKGIYVWHVTHTNNGFNLCMSAKGFMTIRPLVKKTGCKVRITKKIGLPFRFFIFRKRRIFLFGIIICMAIVFFLSLFIWKVDFEGNTMYTDSQLTRFLKEQSHYVGMWKKDVRCSELEKILLKEYGYMNWVTCEMKGTRLVVRIEEGRFNTPIEDLSKPCDIVADKKGIVMSIVTRTGTPHVVKGDVVEKGDVLVSGTLEIKELEEIKAIEFAHADADIFIKTVYEYHDELDYKYFEKVYTDREKQDLTIHLLNYKINLFKPRIKYRDYDKIYTSKEVCLFDNFYLPVRFDTASYKEYNVIEKTYTQDEAQSIIQGNIDRYMKELTESDKQITSHDITFDTLTHKVVADGIIVLIEKIGEKKYFEENERRQHYEEYFREDDPDST</sequence>
<dbReference type="KEGG" id="vpy:HZI73_15125"/>
<proteinExistence type="predicted"/>
<protein>
    <submittedName>
        <fullName evidence="2">Sporulation protein YqfD</fullName>
    </submittedName>
</protein>
<feature type="transmembrane region" description="Helical" evidence="1">
    <location>
        <begin position="81"/>
        <end position="101"/>
    </location>
</feature>
<dbReference type="AlphaFoldDB" id="A0A8J8SHK5"/>
<name>A0A8J8SHK5_9FIRM</name>
<reference evidence="2" key="1">
    <citation type="submission" date="2020-07" db="EMBL/GenBank/DDBJ databases">
        <title>Vallitalea pronyensis genome.</title>
        <authorList>
            <person name="Postec A."/>
        </authorList>
    </citation>
    <scope>NUCLEOTIDE SEQUENCE</scope>
    <source>
        <strain evidence="2">FatNI3</strain>
    </source>
</reference>
<evidence type="ECO:0000313" key="2">
    <source>
        <dbReference type="EMBL" id="QUI23534.1"/>
    </source>
</evidence>
<dbReference type="EMBL" id="CP058649">
    <property type="protein sequence ID" value="QUI23534.1"/>
    <property type="molecule type" value="Genomic_DNA"/>
</dbReference>
<evidence type="ECO:0000313" key="3">
    <source>
        <dbReference type="Proteomes" id="UP000683246"/>
    </source>
</evidence>
<keyword evidence="1" id="KW-0472">Membrane</keyword>
<keyword evidence="3" id="KW-1185">Reference proteome</keyword>
<dbReference type="RefSeq" id="WP_212694219.1">
    <property type="nucleotide sequence ID" value="NZ_CP058649.1"/>
</dbReference>
<keyword evidence="1" id="KW-0812">Transmembrane</keyword>
<dbReference type="InterPro" id="IPR010690">
    <property type="entry name" value="YqfD"/>
</dbReference>
<dbReference type="Pfam" id="PF06898">
    <property type="entry name" value="YqfD"/>
    <property type="match status" value="1"/>
</dbReference>
<dbReference type="PIRSF" id="PIRSF029895">
    <property type="entry name" value="SpoIV"/>
    <property type="match status" value="1"/>
</dbReference>
<dbReference type="Proteomes" id="UP000683246">
    <property type="component" value="Chromosome"/>
</dbReference>
<evidence type="ECO:0000256" key="1">
    <source>
        <dbReference type="SAM" id="Phobius"/>
    </source>
</evidence>
<keyword evidence="1" id="KW-1133">Transmembrane helix</keyword>
<dbReference type="NCBIfam" id="TIGR02876">
    <property type="entry name" value="spore_yqfD"/>
    <property type="match status" value="1"/>
</dbReference>
<organism evidence="2 3">
    <name type="scientific">Vallitalea pronyensis</name>
    <dbReference type="NCBI Taxonomy" id="1348613"/>
    <lineage>
        <taxon>Bacteria</taxon>
        <taxon>Bacillati</taxon>
        <taxon>Bacillota</taxon>
        <taxon>Clostridia</taxon>
        <taxon>Lachnospirales</taxon>
        <taxon>Vallitaleaceae</taxon>
        <taxon>Vallitalea</taxon>
    </lineage>
</organism>